<evidence type="ECO:0000259" key="4">
    <source>
        <dbReference type="PROSITE" id="PS50045"/>
    </source>
</evidence>
<dbReference type="Proteomes" id="UP001320119">
    <property type="component" value="Chromosome"/>
</dbReference>
<evidence type="ECO:0000256" key="2">
    <source>
        <dbReference type="ARBA" id="ARBA00022840"/>
    </source>
</evidence>
<dbReference type="GO" id="GO:0006355">
    <property type="term" value="P:regulation of DNA-templated transcription"/>
    <property type="evidence" value="ECO:0007669"/>
    <property type="project" value="InterPro"/>
</dbReference>
<sequence>MHFVKQINIKQGDNFRLRQGDIDVMEAYDWPGNIRELQNVIERAAITSNKGPMIFDLPLTAAQTHDAHKKAEPQNILSDDEMQAMVRSNMLNALNSTDWKLFGDDGAAALLGMKPTTLASRIKRMGLKAGE</sequence>
<dbReference type="InterPro" id="IPR025944">
    <property type="entry name" value="Sigma_54_int_dom_CS"/>
</dbReference>
<dbReference type="GO" id="GO:0005524">
    <property type="term" value="F:ATP binding"/>
    <property type="evidence" value="ECO:0007669"/>
    <property type="project" value="UniProtKB-KW"/>
</dbReference>
<organism evidence="5 6">
    <name type="scientific">Marinagarivorans cellulosilyticus</name>
    <dbReference type="NCBI Taxonomy" id="2721545"/>
    <lineage>
        <taxon>Bacteria</taxon>
        <taxon>Pseudomonadati</taxon>
        <taxon>Pseudomonadota</taxon>
        <taxon>Gammaproteobacteria</taxon>
        <taxon>Cellvibrionales</taxon>
        <taxon>Cellvibrionaceae</taxon>
        <taxon>Marinagarivorans</taxon>
    </lineage>
</organism>
<dbReference type="RefSeq" id="WP_236985148.1">
    <property type="nucleotide sequence ID" value="NZ_AP023086.1"/>
</dbReference>
<dbReference type="InterPro" id="IPR002078">
    <property type="entry name" value="Sigma_54_int"/>
</dbReference>
<dbReference type="PANTHER" id="PTHR32071">
    <property type="entry name" value="TRANSCRIPTIONAL REGULATORY PROTEIN"/>
    <property type="match status" value="1"/>
</dbReference>
<dbReference type="Pfam" id="PF25601">
    <property type="entry name" value="AAA_lid_14"/>
    <property type="match status" value="1"/>
</dbReference>
<dbReference type="KEGG" id="marq:MARGE09_P4053"/>
<keyword evidence="6" id="KW-1185">Reference proteome</keyword>
<dbReference type="EMBL" id="AP023086">
    <property type="protein sequence ID" value="BCD99851.1"/>
    <property type="molecule type" value="Genomic_DNA"/>
</dbReference>
<evidence type="ECO:0000313" key="5">
    <source>
        <dbReference type="EMBL" id="BCD99851.1"/>
    </source>
</evidence>
<name>A0AAN1WLL0_9GAMM</name>
<protein>
    <recommendedName>
        <fullName evidence="4">Sigma-54 factor interaction domain-containing protein</fullName>
    </recommendedName>
</protein>
<dbReference type="PROSITE" id="PS00688">
    <property type="entry name" value="SIGMA54_INTERACT_3"/>
    <property type="match status" value="1"/>
</dbReference>
<dbReference type="AlphaFoldDB" id="A0AAN1WLL0"/>
<gene>
    <name evidence="5" type="ORF">MARGE09_P4053</name>
</gene>
<keyword evidence="1" id="KW-0547">Nucleotide-binding</keyword>
<dbReference type="PROSITE" id="PS50045">
    <property type="entry name" value="SIGMA54_INTERACT_4"/>
    <property type="match status" value="1"/>
</dbReference>
<reference evidence="5 6" key="1">
    <citation type="journal article" date="2022" name="IScience">
        <title>An ultrasensitive nanofiber-based assay for enzymatic hydrolysis and deep-sea microbial degradation of cellulose.</title>
        <authorList>
            <person name="Tsudome M."/>
            <person name="Tachioka M."/>
            <person name="Miyazaki M."/>
            <person name="Uchimura K."/>
            <person name="Tsuda M."/>
            <person name="Takaki Y."/>
            <person name="Deguchi S."/>
        </authorList>
    </citation>
    <scope>NUCLEOTIDE SEQUENCE [LARGE SCALE GENOMIC DNA]</scope>
    <source>
        <strain evidence="5 6">GE09</strain>
    </source>
</reference>
<feature type="domain" description="Sigma-54 factor interaction" evidence="4">
    <location>
        <begin position="1"/>
        <end position="46"/>
    </location>
</feature>
<dbReference type="Gene3D" id="1.10.10.60">
    <property type="entry name" value="Homeodomain-like"/>
    <property type="match status" value="1"/>
</dbReference>
<keyword evidence="2" id="KW-0067">ATP-binding</keyword>
<dbReference type="PANTHER" id="PTHR32071:SF117">
    <property type="entry name" value="PTS-DEPENDENT DIHYDROXYACETONE KINASE OPERON REGULATORY PROTEIN-RELATED"/>
    <property type="match status" value="1"/>
</dbReference>
<evidence type="ECO:0000256" key="3">
    <source>
        <dbReference type="ARBA" id="ARBA00023125"/>
    </source>
</evidence>
<evidence type="ECO:0000256" key="1">
    <source>
        <dbReference type="ARBA" id="ARBA00022741"/>
    </source>
</evidence>
<dbReference type="GO" id="GO:0003677">
    <property type="term" value="F:DNA binding"/>
    <property type="evidence" value="ECO:0007669"/>
    <property type="project" value="UniProtKB-KW"/>
</dbReference>
<dbReference type="Gene3D" id="1.10.8.60">
    <property type="match status" value="1"/>
</dbReference>
<keyword evidence="3" id="KW-0238">DNA-binding</keyword>
<evidence type="ECO:0000313" key="6">
    <source>
        <dbReference type="Proteomes" id="UP001320119"/>
    </source>
</evidence>
<dbReference type="InterPro" id="IPR058031">
    <property type="entry name" value="AAA_lid_NorR"/>
</dbReference>
<proteinExistence type="predicted"/>
<accession>A0AAN1WLL0</accession>